<accession>A0A0F9HU14</accession>
<comment type="caution">
    <text evidence="1">The sequence shown here is derived from an EMBL/GenBank/DDBJ whole genome shotgun (WGS) entry which is preliminary data.</text>
</comment>
<feature type="non-terminal residue" evidence="1">
    <location>
        <position position="70"/>
    </location>
</feature>
<organism evidence="1">
    <name type="scientific">marine sediment metagenome</name>
    <dbReference type="NCBI Taxonomy" id="412755"/>
    <lineage>
        <taxon>unclassified sequences</taxon>
        <taxon>metagenomes</taxon>
        <taxon>ecological metagenomes</taxon>
    </lineage>
</organism>
<evidence type="ECO:0000313" key="1">
    <source>
        <dbReference type="EMBL" id="KKM18612.1"/>
    </source>
</evidence>
<dbReference type="AlphaFoldDB" id="A0A0F9HU14"/>
<sequence length="70" mass="8349">MVQYDYTVGNPIDMTKSYIDAILKFIITCTKEEYKEINEKEIREGFKEAHSVKIEYNIIRENRVRNTDIS</sequence>
<protein>
    <submittedName>
        <fullName evidence="1">Uncharacterized protein</fullName>
    </submittedName>
</protein>
<name>A0A0F9HU14_9ZZZZ</name>
<gene>
    <name evidence="1" type="ORF">LCGC14_1663840</name>
</gene>
<reference evidence="1" key="1">
    <citation type="journal article" date="2015" name="Nature">
        <title>Complex archaea that bridge the gap between prokaryotes and eukaryotes.</title>
        <authorList>
            <person name="Spang A."/>
            <person name="Saw J.H."/>
            <person name="Jorgensen S.L."/>
            <person name="Zaremba-Niedzwiedzka K."/>
            <person name="Martijn J."/>
            <person name="Lind A.E."/>
            <person name="van Eijk R."/>
            <person name="Schleper C."/>
            <person name="Guy L."/>
            <person name="Ettema T.J."/>
        </authorList>
    </citation>
    <scope>NUCLEOTIDE SEQUENCE</scope>
</reference>
<dbReference type="EMBL" id="LAZR01014183">
    <property type="protein sequence ID" value="KKM18612.1"/>
    <property type="molecule type" value="Genomic_DNA"/>
</dbReference>
<proteinExistence type="predicted"/>